<dbReference type="Proteomes" id="UP001596395">
    <property type="component" value="Unassembled WGS sequence"/>
</dbReference>
<evidence type="ECO:0000259" key="3">
    <source>
        <dbReference type="PROSITE" id="PS50966"/>
    </source>
</evidence>
<name>A0ABD5VC08_9EURY</name>
<reference evidence="4 5" key="1">
    <citation type="journal article" date="2019" name="Int. J. Syst. Evol. Microbiol.">
        <title>The Global Catalogue of Microorganisms (GCM) 10K type strain sequencing project: providing services to taxonomists for standard genome sequencing and annotation.</title>
        <authorList>
            <consortium name="The Broad Institute Genomics Platform"/>
            <consortium name="The Broad Institute Genome Sequencing Center for Infectious Disease"/>
            <person name="Wu L."/>
            <person name="Ma J."/>
        </authorList>
    </citation>
    <scope>NUCLEOTIDE SEQUENCE [LARGE SCALE GENOMIC DNA]</scope>
    <source>
        <strain evidence="4 5">GX26</strain>
    </source>
</reference>
<feature type="compositionally biased region" description="Polar residues" evidence="2">
    <location>
        <begin position="1"/>
        <end position="10"/>
    </location>
</feature>
<dbReference type="AlphaFoldDB" id="A0ABD5VC08"/>
<accession>A0ABD5VC08</accession>
<dbReference type="Pfam" id="PF04434">
    <property type="entry name" value="SWIM"/>
    <property type="match status" value="1"/>
</dbReference>
<keyword evidence="1" id="KW-0863">Zinc-finger</keyword>
<organism evidence="4 5">
    <name type="scientific">Halorubellus litoreus</name>
    <dbReference type="NCBI Taxonomy" id="755308"/>
    <lineage>
        <taxon>Archaea</taxon>
        <taxon>Methanobacteriati</taxon>
        <taxon>Methanobacteriota</taxon>
        <taxon>Stenosarchaea group</taxon>
        <taxon>Halobacteria</taxon>
        <taxon>Halobacteriales</taxon>
        <taxon>Halorubellaceae</taxon>
        <taxon>Halorubellus</taxon>
    </lineage>
</organism>
<comment type="caution">
    <text evidence="4">The sequence shown here is derived from an EMBL/GenBank/DDBJ whole genome shotgun (WGS) entry which is preliminary data.</text>
</comment>
<dbReference type="RefSeq" id="WP_336349396.1">
    <property type="nucleotide sequence ID" value="NZ_JAZAQL010000001.1"/>
</dbReference>
<protein>
    <submittedName>
        <fullName evidence="4">SWIM zinc finger family protein</fullName>
    </submittedName>
</protein>
<dbReference type="PROSITE" id="PS50966">
    <property type="entry name" value="ZF_SWIM"/>
    <property type="match status" value="1"/>
</dbReference>
<evidence type="ECO:0000313" key="5">
    <source>
        <dbReference type="Proteomes" id="UP001596395"/>
    </source>
</evidence>
<evidence type="ECO:0000256" key="1">
    <source>
        <dbReference type="PROSITE-ProRule" id="PRU00325"/>
    </source>
</evidence>
<feature type="region of interest" description="Disordered" evidence="2">
    <location>
        <begin position="1"/>
        <end position="57"/>
    </location>
</feature>
<keyword evidence="1" id="KW-0862">Zinc</keyword>
<feature type="compositionally biased region" description="Basic and acidic residues" evidence="2">
    <location>
        <begin position="45"/>
        <end position="57"/>
    </location>
</feature>
<gene>
    <name evidence="4" type="ORF">ACFQGB_06045</name>
</gene>
<keyword evidence="1" id="KW-0479">Metal-binding</keyword>
<evidence type="ECO:0000313" key="4">
    <source>
        <dbReference type="EMBL" id="MFC6952418.1"/>
    </source>
</evidence>
<proteinExistence type="predicted"/>
<feature type="domain" description="SWIM-type" evidence="3">
    <location>
        <begin position="85"/>
        <end position="117"/>
    </location>
</feature>
<dbReference type="GO" id="GO:0008270">
    <property type="term" value="F:zinc ion binding"/>
    <property type="evidence" value="ECO:0007669"/>
    <property type="project" value="UniProtKB-KW"/>
</dbReference>
<dbReference type="InterPro" id="IPR007527">
    <property type="entry name" value="Znf_SWIM"/>
</dbReference>
<dbReference type="EMBL" id="JBHSXN010000001">
    <property type="protein sequence ID" value="MFC6952418.1"/>
    <property type="molecule type" value="Genomic_DNA"/>
</dbReference>
<keyword evidence="5" id="KW-1185">Reference proteome</keyword>
<sequence>MTHTRNTPASGTDRFDDRAAVPSDRVLGADGGVDQDVYGPVDGADGERSKSDVDERSVRARTEAMTVLALGSGRYAVHSESGHEYLVDVTEGRCSCPDHAIRGARCKHLRRVAIEITAGAVAPPSHVASTCASCGGFALVPPGAREPHLCDTHRLAVGDRALDRETEEVVLVVAVSPERADAVSVPGRDVTVAGYETNAAYPASDPVVAAVYPSVHVGREGPRPGELRVYSFPLSRLERLDDERRL</sequence>
<evidence type="ECO:0000256" key="2">
    <source>
        <dbReference type="SAM" id="MobiDB-lite"/>
    </source>
</evidence>